<evidence type="ECO:0000313" key="1">
    <source>
        <dbReference type="EMBL" id="GII90696.1"/>
    </source>
</evidence>
<dbReference type="Gene3D" id="3.40.50.12780">
    <property type="entry name" value="N-terminal domain of ligase-like"/>
    <property type="match status" value="1"/>
</dbReference>
<keyword evidence="2" id="KW-1185">Reference proteome</keyword>
<comment type="caution">
    <text evidence="1">The sequence shown here is derived from an EMBL/GenBank/DDBJ whole genome shotgun (WGS) entry which is preliminary data.</text>
</comment>
<name>A0A919RB43_9ACTN</name>
<protein>
    <recommendedName>
        <fullName evidence="3">Acyl-CoA synthetase (AMP-forming)/AMP-acid ligase II</fullName>
    </recommendedName>
</protein>
<dbReference type="Gene3D" id="3.30.300.30">
    <property type="match status" value="1"/>
</dbReference>
<dbReference type="EMBL" id="BOOW01000006">
    <property type="protein sequence ID" value="GII90696.1"/>
    <property type="molecule type" value="Genomic_DNA"/>
</dbReference>
<dbReference type="RefSeq" id="WP_204021263.1">
    <property type="nucleotide sequence ID" value="NZ_BOOW01000006.1"/>
</dbReference>
<reference evidence="1" key="1">
    <citation type="submission" date="2021-01" db="EMBL/GenBank/DDBJ databases">
        <title>Whole genome shotgun sequence of Sinosporangium siamense NBRC 109515.</title>
        <authorList>
            <person name="Komaki H."/>
            <person name="Tamura T."/>
        </authorList>
    </citation>
    <scope>NUCLEOTIDE SEQUENCE</scope>
    <source>
        <strain evidence="1">NBRC 109515</strain>
    </source>
</reference>
<accession>A0A919RB43</accession>
<sequence length="382" mass="42020">MTYSELTPAELFEEGAAGPGINERSWLVRWDLLGGDAEQIVYESLPAVVDFHTSGTTGPSQCWRRTRDQLWAEAGLLADLVRQGRPEAIVSFAPPRHLYGALTTLLLPVRLGIPVWYRPQYFGEMPKTGHSRLVIVAVPWTFSILRRHASWVSEARHLTVLHSTATLPAIAGTFLSETRGGAGTKSGAGEDRVRLVEVFGSTEAGGIATRDWTPGDVLWRLLDDVEFAEPPARAGEETPLVIRSPRLAFRPGEEPAGVWQTDDFVEVAGERSFRFAGRRSRLVKINGRRVNLDDLEHSARAVLRCADLAFLPVEDAMSGEHLDLLVASEPGTSLSEAAVRSSLGQISVRPRQVHLVDRIDRTDTGKLRRVQRPLISAEGGET</sequence>
<dbReference type="SUPFAM" id="SSF56801">
    <property type="entry name" value="Acetyl-CoA synthetase-like"/>
    <property type="match status" value="1"/>
</dbReference>
<dbReference type="InterPro" id="IPR042099">
    <property type="entry name" value="ANL_N_sf"/>
</dbReference>
<gene>
    <name evidence="1" type="ORF">Ssi02_09270</name>
</gene>
<dbReference type="AlphaFoldDB" id="A0A919RB43"/>
<evidence type="ECO:0000313" key="2">
    <source>
        <dbReference type="Proteomes" id="UP000606172"/>
    </source>
</evidence>
<dbReference type="Proteomes" id="UP000606172">
    <property type="component" value="Unassembled WGS sequence"/>
</dbReference>
<proteinExistence type="predicted"/>
<evidence type="ECO:0008006" key="3">
    <source>
        <dbReference type="Google" id="ProtNLM"/>
    </source>
</evidence>
<organism evidence="1 2">
    <name type="scientific">Sinosporangium siamense</name>
    <dbReference type="NCBI Taxonomy" id="1367973"/>
    <lineage>
        <taxon>Bacteria</taxon>
        <taxon>Bacillati</taxon>
        <taxon>Actinomycetota</taxon>
        <taxon>Actinomycetes</taxon>
        <taxon>Streptosporangiales</taxon>
        <taxon>Streptosporangiaceae</taxon>
        <taxon>Sinosporangium</taxon>
    </lineage>
</organism>
<dbReference type="InterPro" id="IPR045851">
    <property type="entry name" value="AMP-bd_C_sf"/>
</dbReference>